<keyword evidence="2" id="KW-1185">Reference proteome</keyword>
<dbReference type="EMBL" id="FWXV01000006">
    <property type="protein sequence ID" value="SMD20922.1"/>
    <property type="molecule type" value="Genomic_DNA"/>
</dbReference>
<gene>
    <name evidence="1" type="ORF">SAMN05661093_06633</name>
</gene>
<dbReference type="SUPFAM" id="SSF48431">
    <property type="entry name" value="Lipovitellin-phosvitin complex, superhelical domain"/>
    <property type="match status" value="1"/>
</dbReference>
<reference evidence="1 2" key="1">
    <citation type="submission" date="2017-04" db="EMBL/GenBank/DDBJ databases">
        <authorList>
            <person name="Afonso C.L."/>
            <person name="Miller P.J."/>
            <person name="Scott M.A."/>
            <person name="Spackman E."/>
            <person name="Goraichik I."/>
            <person name="Dimitrov K.M."/>
            <person name="Suarez D.L."/>
            <person name="Swayne D.E."/>
        </authorList>
    </citation>
    <scope>NUCLEOTIDE SEQUENCE [LARGE SCALE GENOMIC DNA]</scope>
    <source>
        <strain evidence="1 2">DSM 43828</strain>
    </source>
</reference>
<dbReference type="InterPro" id="IPR011030">
    <property type="entry name" value="Lipovitellin_superhlx_dom"/>
</dbReference>
<evidence type="ECO:0000313" key="1">
    <source>
        <dbReference type="EMBL" id="SMD20922.1"/>
    </source>
</evidence>
<dbReference type="Proteomes" id="UP000192674">
    <property type="component" value="Unassembled WGS sequence"/>
</dbReference>
<dbReference type="OrthoDB" id="135105at2"/>
<dbReference type="Gene3D" id="3.40.50.300">
    <property type="entry name" value="P-loop containing nucleotide triphosphate hydrolases"/>
    <property type="match status" value="1"/>
</dbReference>
<accession>A0A1Y5XXI7</accession>
<sequence>MTSGRPRQGKIQRYPELAELAQWFQRALASQNFSSPNEFAQHIGLGSSTLYRLYNGEAMISVDILKAVAGGLHQDVRQAEQVWIRAKEAVDRRAVAQQLAKAPRLDSWEQRPRPTVLEPALRSLLESLSTVTDVLPYRKLGLEPPPLSAVHVRQLVHHTAVQAEQAEIRDRRQAVKDRQMPAPKEQVITADDAFKEREHLVLIGEPGSGKSTFSRHLARHLARIWLGEESATRAPLREPVLPVLVVARDLVEERPWPEVLAKAAGRTLGRKAISQPHPALFERRAQGARWLVFVDGLDEIINQDAQAKLVADLATHTRPGSPYRFVITTRGLTNPESSPLRGDHVGIYTIQPFGRPQLMVFAKKWFDTQRAPELVERYLHQVSDGRLRSLVGSPLLATIAAIALTTQPDRPLPTSRVDLYSRFYDLLTDEEASGRPAERDFLESWATQPSKQRFATWIHDRRHNLVDRLARHQIEQSGGLLAEATRWVSENGSEPETFPRDWEQILREILLATGLFVWDDRDLRFLHHSLAEFVAASAHVQDIPADFPELDDWVKRGLTPGQRTFALFTFALWVKRGNDLDLVLDRLRVGTVEHLLLAGRLLAETGTSEGAAVVKGLVSVAVAQLIKAKLAIGYSCPEAFVVLAELTGNEVAAENLRHIFECAELRVITRVEAAIAFGRVVGPQQALPFLSQLAKEGDVWELLRVATGLNELFPDDSSHAAGLLLLLCDDLPHSVTARAVLASGLMAVNENNRAIDVARSVITDPQPAVEVLAGACETWLTAAGNMAAHEIVEAVTSRPDFGSWNPTPLVSALLKLGCRDEAVALARRAVIDDQRLAANLDDAAEAWLTAAGDQVVDEILIIVASREVDPWARARLSKVIAKTGRHDVVADFALQVLRDPRSDSTDQAIAAEAVVATGPADAVRDVVTLLEARAGTSLWDRAVLAETLAELGESRRSVELAQTIVAAPESDGVDLAVAVRAWFAAQGNGALGNVLAALAKRPRLSVAERAALLTTLATRGGDRQAAAWAWEILGDSTATRDHAQEAIECLLSTVGLEAASNILNLVQQNQTAQSLHAIANTLAECGALAEATHLWQEVVVERATAMRTRLAAAESLVDSGNKMLAIESLQQARVRNNDRTERRRLQQLLAWVTLSNPDMELCEHFGAKSVRLPS</sequence>
<dbReference type="SUPFAM" id="SSF52540">
    <property type="entry name" value="P-loop containing nucleoside triphosphate hydrolases"/>
    <property type="match status" value="1"/>
</dbReference>
<dbReference type="AlphaFoldDB" id="A0A1Y5XXI7"/>
<protein>
    <recommendedName>
        <fullName evidence="3">NACHT domain-containing protein</fullName>
    </recommendedName>
</protein>
<dbReference type="RefSeq" id="WP_084430642.1">
    <property type="nucleotide sequence ID" value="NZ_FWXV01000006.1"/>
</dbReference>
<name>A0A1Y5XXI7_KIBAR</name>
<evidence type="ECO:0008006" key="3">
    <source>
        <dbReference type="Google" id="ProtNLM"/>
    </source>
</evidence>
<dbReference type="InterPro" id="IPR027417">
    <property type="entry name" value="P-loop_NTPase"/>
</dbReference>
<proteinExistence type="predicted"/>
<organism evidence="1 2">
    <name type="scientific">Kibdelosporangium aridum</name>
    <dbReference type="NCBI Taxonomy" id="2030"/>
    <lineage>
        <taxon>Bacteria</taxon>
        <taxon>Bacillati</taxon>
        <taxon>Actinomycetota</taxon>
        <taxon>Actinomycetes</taxon>
        <taxon>Pseudonocardiales</taxon>
        <taxon>Pseudonocardiaceae</taxon>
        <taxon>Kibdelosporangium</taxon>
    </lineage>
</organism>
<evidence type="ECO:0000313" key="2">
    <source>
        <dbReference type="Proteomes" id="UP000192674"/>
    </source>
</evidence>